<feature type="transmembrane region" description="Helical" evidence="6">
    <location>
        <begin position="71"/>
        <end position="93"/>
    </location>
</feature>
<comment type="caution">
    <text evidence="7">The sequence shown here is derived from an EMBL/GenBank/DDBJ whole genome shotgun (WGS) entry which is preliminary data.</text>
</comment>
<accession>A0ABS2MQ41</accession>
<evidence type="ECO:0000256" key="5">
    <source>
        <dbReference type="ARBA" id="ARBA00023136"/>
    </source>
</evidence>
<comment type="subcellular location">
    <subcellularLocation>
        <location evidence="1">Cell membrane</location>
        <topology evidence="1">Multi-pass membrane protein</topology>
    </subcellularLocation>
</comment>
<organism evidence="7 8">
    <name type="scientific">Fusibacter tunisiensis</name>
    <dbReference type="NCBI Taxonomy" id="1008308"/>
    <lineage>
        <taxon>Bacteria</taxon>
        <taxon>Bacillati</taxon>
        <taxon>Bacillota</taxon>
        <taxon>Clostridia</taxon>
        <taxon>Eubacteriales</taxon>
        <taxon>Eubacteriales Family XII. Incertae Sedis</taxon>
        <taxon>Fusibacter</taxon>
    </lineage>
</organism>
<gene>
    <name evidence="7" type="ORF">JOC49_001045</name>
</gene>
<evidence type="ECO:0000256" key="6">
    <source>
        <dbReference type="SAM" id="Phobius"/>
    </source>
</evidence>
<protein>
    <recommendedName>
        <fullName evidence="9">FUSC family protein</fullName>
    </recommendedName>
</protein>
<evidence type="ECO:0000313" key="8">
    <source>
        <dbReference type="Proteomes" id="UP000767854"/>
    </source>
</evidence>
<feature type="transmembrane region" description="Helical" evidence="6">
    <location>
        <begin position="12"/>
        <end position="35"/>
    </location>
</feature>
<dbReference type="Pfam" id="PF06081">
    <property type="entry name" value="ArAE_1"/>
    <property type="match status" value="1"/>
</dbReference>
<proteinExistence type="predicted"/>
<keyword evidence="2" id="KW-1003">Cell membrane</keyword>
<dbReference type="InterPro" id="IPR010343">
    <property type="entry name" value="ArAE_1"/>
</dbReference>
<reference evidence="7 8" key="1">
    <citation type="submission" date="2021-01" db="EMBL/GenBank/DDBJ databases">
        <title>Genomic Encyclopedia of Type Strains, Phase IV (KMG-IV): sequencing the most valuable type-strain genomes for metagenomic binning, comparative biology and taxonomic classification.</title>
        <authorList>
            <person name="Goeker M."/>
        </authorList>
    </citation>
    <scope>NUCLEOTIDE SEQUENCE [LARGE SCALE GENOMIC DNA]</scope>
    <source>
        <strain evidence="7 8">DSM 24436</strain>
    </source>
</reference>
<feature type="transmembrane region" description="Helical" evidence="6">
    <location>
        <begin position="100"/>
        <end position="125"/>
    </location>
</feature>
<keyword evidence="8" id="KW-1185">Reference proteome</keyword>
<evidence type="ECO:0008006" key="9">
    <source>
        <dbReference type="Google" id="ProtNLM"/>
    </source>
</evidence>
<name>A0ABS2MQ41_9FIRM</name>
<evidence type="ECO:0000256" key="2">
    <source>
        <dbReference type="ARBA" id="ARBA00022475"/>
    </source>
</evidence>
<evidence type="ECO:0000256" key="4">
    <source>
        <dbReference type="ARBA" id="ARBA00022989"/>
    </source>
</evidence>
<feature type="transmembrane region" description="Helical" evidence="6">
    <location>
        <begin position="145"/>
        <end position="169"/>
    </location>
</feature>
<evidence type="ECO:0000256" key="3">
    <source>
        <dbReference type="ARBA" id="ARBA00022692"/>
    </source>
</evidence>
<keyword evidence="3 6" id="KW-0812">Transmembrane</keyword>
<keyword evidence="5 6" id="KW-0472">Membrane</keyword>
<keyword evidence="4 6" id="KW-1133">Transmembrane helix</keyword>
<evidence type="ECO:0000256" key="1">
    <source>
        <dbReference type="ARBA" id="ARBA00004651"/>
    </source>
</evidence>
<evidence type="ECO:0000313" key="7">
    <source>
        <dbReference type="EMBL" id="MBM7561525.1"/>
    </source>
</evidence>
<sequence>MKKIRLTLSREAMLFDSPLYILKGFLSMMTAYLLFHNNALVGKDMISIFFGMMMTLEPINVSGLKTGWDQIQATILGGVVTAVICMLFGINWFTIPLSVALTMFISLVLNWRFVSPVAIFTAIYMTQFIQLNAAGEVSMLLTLRLRLLALAAGVLVAVFYNYVFSLFFYKGMLQKRLIFIIEQFEQVLSQTGGEIQDQIHRTIGLISDMDSLNMVMADIEREKKKPVKGQRLLKTLRTLAHYWMDYLMDLEAETVSPVDSGVMLKLLAESKHTLETNETLASSDHLKEYQNWTGFPKLVQSLDKLRHWIEGERL</sequence>
<dbReference type="EMBL" id="JAFBDT010000005">
    <property type="protein sequence ID" value="MBM7561525.1"/>
    <property type="molecule type" value="Genomic_DNA"/>
</dbReference>
<dbReference type="RefSeq" id="WP_204663105.1">
    <property type="nucleotide sequence ID" value="NZ_JAFBDT010000005.1"/>
</dbReference>
<dbReference type="Proteomes" id="UP000767854">
    <property type="component" value="Unassembled WGS sequence"/>
</dbReference>